<protein>
    <recommendedName>
        <fullName evidence="3">Helix-turn-helix transcriptional regulator</fullName>
    </recommendedName>
</protein>
<accession>A0ABP9BEM8</accession>
<dbReference type="RefSeq" id="WP_345231976.1">
    <property type="nucleotide sequence ID" value="NZ_BAABIQ010000035.1"/>
</dbReference>
<dbReference type="EMBL" id="BAABIQ010000035">
    <property type="protein sequence ID" value="GAA4794391.1"/>
    <property type="molecule type" value="Genomic_DNA"/>
</dbReference>
<evidence type="ECO:0000313" key="1">
    <source>
        <dbReference type="EMBL" id="GAA4794391.1"/>
    </source>
</evidence>
<comment type="caution">
    <text evidence="1">The sequence shown here is derived from an EMBL/GenBank/DDBJ whole genome shotgun (WGS) entry which is preliminary data.</text>
</comment>
<dbReference type="Proteomes" id="UP001501411">
    <property type="component" value="Unassembled WGS sequence"/>
</dbReference>
<dbReference type="InterPro" id="IPR010982">
    <property type="entry name" value="Lambda_DNA-bd_dom_sf"/>
</dbReference>
<keyword evidence="2" id="KW-1185">Reference proteome</keyword>
<proteinExistence type="predicted"/>
<reference evidence="2" key="1">
    <citation type="journal article" date="2019" name="Int. J. Syst. Evol. Microbiol.">
        <title>The Global Catalogue of Microorganisms (GCM) 10K type strain sequencing project: providing services to taxonomists for standard genome sequencing and annotation.</title>
        <authorList>
            <consortium name="The Broad Institute Genomics Platform"/>
            <consortium name="The Broad Institute Genome Sequencing Center for Infectious Disease"/>
            <person name="Wu L."/>
            <person name="Ma J."/>
        </authorList>
    </citation>
    <scope>NUCLEOTIDE SEQUENCE [LARGE SCALE GENOMIC DNA]</scope>
    <source>
        <strain evidence="2">JCM 18200</strain>
    </source>
</reference>
<gene>
    <name evidence="1" type="ORF">GCM10023231_23460</name>
</gene>
<evidence type="ECO:0000313" key="2">
    <source>
        <dbReference type="Proteomes" id="UP001501411"/>
    </source>
</evidence>
<organism evidence="1 2">
    <name type="scientific">Olivibacter ginsenosidimutans</name>
    <dbReference type="NCBI Taxonomy" id="1176537"/>
    <lineage>
        <taxon>Bacteria</taxon>
        <taxon>Pseudomonadati</taxon>
        <taxon>Bacteroidota</taxon>
        <taxon>Sphingobacteriia</taxon>
        <taxon>Sphingobacteriales</taxon>
        <taxon>Sphingobacteriaceae</taxon>
        <taxon>Olivibacter</taxon>
    </lineage>
</organism>
<name>A0ABP9BEM8_9SPHI</name>
<dbReference type="SUPFAM" id="SSF47413">
    <property type="entry name" value="lambda repressor-like DNA-binding domains"/>
    <property type="match status" value="1"/>
</dbReference>
<evidence type="ECO:0008006" key="3">
    <source>
        <dbReference type="Google" id="ProtNLM"/>
    </source>
</evidence>
<sequence>MELAEKLRLLRYSYDYSKSYVAYKLGVDVNDYLTMESGELPLSLTQLEALSELYQLKAIELAEDGATNEYTNWQGLVENWDNISEKERCEASIADIKSELADIKEILYTLIEKLGIS</sequence>
<dbReference type="Gene3D" id="1.10.260.40">
    <property type="entry name" value="lambda repressor-like DNA-binding domains"/>
    <property type="match status" value="1"/>
</dbReference>